<keyword evidence="15" id="KW-0539">Nucleus</keyword>
<keyword evidence="7" id="KW-0479">Metal-binding</keyword>
<dbReference type="AlphaFoldDB" id="A0A0L7LWK8"/>
<dbReference type="Gene3D" id="2.40.50.140">
    <property type="entry name" value="Nucleic acid-binding proteins"/>
    <property type="match status" value="1"/>
</dbReference>
<dbReference type="Proteomes" id="UP000037510">
    <property type="component" value="Unassembled WGS sequence"/>
</dbReference>
<dbReference type="GO" id="GO:0003677">
    <property type="term" value="F:DNA binding"/>
    <property type="evidence" value="ECO:0007669"/>
    <property type="project" value="InterPro"/>
</dbReference>
<dbReference type="PROSITE" id="PS50064">
    <property type="entry name" value="ZF_PARP_2"/>
    <property type="match status" value="1"/>
</dbReference>
<keyword evidence="5" id="KW-0132">Cell division</keyword>
<proteinExistence type="inferred from homology"/>
<dbReference type="GO" id="GO:0006273">
    <property type="term" value="P:lagging strand elongation"/>
    <property type="evidence" value="ECO:0007669"/>
    <property type="project" value="TreeGrafter"/>
</dbReference>
<comment type="catalytic activity">
    <reaction evidence="17 18">
        <text>ATP + (deoxyribonucleotide)n-3'-hydroxyl + 5'-phospho-(deoxyribonucleotide)m = (deoxyribonucleotide)n+m + AMP + diphosphate.</text>
        <dbReference type="EC" id="6.5.1.1"/>
    </reaction>
</comment>
<dbReference type="InterPro" id="IPR050191">
    <property type="entry name" value="ATP-dep_DNA_ligase"/>
</dbReference>
<dbReference type="Pfam" id="PF00645">
    <property type="entry name" value="zf-PARP"/>
    <property type="match status" value="1"/>
</dbReference>
<name>A0A0L7LWK8_OPEBR</name>
<dbReference type="CDD" id="cd07902">
    <property type="entry name" value="Adenylation_DNA_ligase_III"/>
    <property type="match status" value="1"/>
</dbReference>
<dbReference type="EMBL" id="JTDY01000004">
    <property type="protein sequence ID" value="KOB79516.1"/>
    <property type="molecule type" value="Genomic_DNA"/>
</dbReference>
<keyword evidence="4 18" id="KW-0436">Ligase</keyword>
<dbReference type="InterPro" id="IPR016059">
    <property type="entry name" value="DNA_ligase_ATP-dep_CS"/>
</dbReference>
<evidence type="ECO:0000256" key="6">
    <source>
        <dbReference type="ARBA" id="ARBA00022705"/>
    </source>
</evidence>
<dbReference type="FunFam" id="1.10.3260.10:FF:000002">
    <property type="entry name" value="DNA ligase"/>
    <property type="match status" value="1"/>
</dbReference>
<dbReference type="InterPro" id="IPR012310">
    <property type="entry name" value="DNA_ligase_ATP-dep_cent"/>
</dbReference>
<dbReference type="PANTHER" id="PTHR45674:SF9">
    <property type="entry name" value="DNA LIGASE 3"/>
    <property type="match status" value="1"/>
</dbReference>
<evidence type="ECO:0000256" key="11">
    <source>
        <dbReference type="ARBA" id="ARBA00022833"/>
    </source>
</evidence>
<feature type="domain" description="PARP-type" evidence="21">
    <location>
        <begin position="9"/>
        <end position="100"/>
    </location>
</feature>
<evidence type="ECO:0000313" key="25">
    <source>
        <dbReference type="Proteomes" id="UP000037510"/>
    </source>
</evidence>
<evidence type="ECO:0000313" key="24">
    <source>
        <dbReference type="EMBL" id="KOB79516.1"/>
    </source>
</evidence>
<feature type="domain" description="BRCT" evidence="23">
    <location>
        <begin position="854"/>
        <end position="952"/>
    </location>
</feature>
<dbReference type="Pfam" id="PF04679">
    <property type="entry name" value="DNA_ligase_A_C"/>
    <property type="match status" value="1"/>
</dbReference>
<dbReference type="Pfam" id="PF04675">
    <property type="entry name" value="DNA_ligase_A_N"/>
    <property type="match status" value="1"/>
</dbReference>
<dbReference type="FunFam" id="3.30.470.30:FF:000003">
    <property type="entry name" value="DNA ligase"/>
    <property type="match status" value="1"/>
</dbReference>
<keyword evidence="12 18" id="KW-0067">ATP-binding</keyword>
<evidence type="ECO:0000256" key="10">
    <source>
        <dbReference type="ARBA" id="ARBA00022771"/>
    </source>
</evidence>
<dbReference type="SUPFAM" id="SSF52113">
    <property type="entry name" value="BRCT domain"/>
    <property type="match status" value="1"/>
</dbReference>
<evidence type="ECO:0000256" key="12">
    <source>
        <dbReference type="ARBA" id="ARBA00022840"/>
    </source>
</evidence>
<keyword evidence="11" id="KW-0862">Zinc</keyword>
<evidence type="ECO:0000256" key="18">
    <source>
        <dbReference type="RuleBase" id="RU000617"/>
    </source>
</evidence>
<dbReference type="GO" id="GO:0071897">
    <property type="term" value="P:DNA biosynthetic process"/>
    <property type="evidence" value="ECO:0007669"/>
    <property type="project" value="InterPro"/>
</dbReference>
<dbReference type="GO" id="GO:0070421">
    <property type="term" value="C:DNA ligase III-XRCC1 complex"/>
    <property type="evidence" value="ECO:0007669"/>
    <property type="project" value="TreeGrafter"/>
</dbReference>
<keyword evidence="8 18" id="KW-0547">Nucleotide-binding</keyword>
<evidence type="ECO:0000256" key="20">
    <source>
        <dbReference type="SAM" id="MobiDB-lite"/>
    </source>
</evidence>
<evidence type="ECO:0000256" key="16">
    <source>
        <dbReference type="ARBA" id="ARBA00023306"/>
    </source>
</evidence>
<feature type="compositionally biased region" description="Basic and acidic residues" evidence="20">
    <location>
        <begin position="707"/>
        <end position="716"/>
    </location>
</feature>
<evidence type="ECO:0000259" key="21">
    <source>
        <dbReference type="PROSITE" id="PS50064"/>
    </source>
</evidence>
<keyword evidence="16" id="KW-0131">Cell cycle</keyword>
<accession>A0A0L7LWK8</accession>
<feature type="region of interest" description="Disordered" evidence="20">
    <location>
        <begin position="689"/>
        <end position="720"/>
    </location>
</feature>
<evidence type="ECO:0000256" key="9">
    <source>
        <dbReference type="ARBA" id="ARBA00022763"/>
    </source>
</evidence>
<evidence type="ECO:0000256" key="4">
    <source>
        <dbReference type="ARBA" id="ARBA00022598"/>
    </source>
</evidence>
<evidence type="ECO:0000256" key="17">
    <source>
        <dbReference type="ARBA" id="ARBA00034003"/>
    </source>
</evidence>
<evidence type="ECO:0000256" key="13">
    <source>
        <dbReference type="ARBA" id="ARBA00023172"/>
    </source>
</evidence>
<evidence type="ECO:0000256" key="19">
    <source>
        <dbReference type="RuleBase" id="RU004196"/>
    </source>
</evidence>
<dbReference type="InterPro" id="IPR036957">
    <property type="entry name" value="Znf_PARP_sf"/>
</dbReference>
<dbReference type="Gene3D" id="1.10.3260.10">
    <property type="entry name" value="DNA ligase, ATP-dependent, N-terminal domain"/>
    <property type="match status" value="1"/>
</dbReference>
<feature type="region of interest" description="Disordered" evidence="20">
    <location>
        <begin position="741"/>
        <end position="848"/>
    </location>
</feature>
<dbReference type="GO" id="GO:0051301">
    <property type="term" value="P:cell division"/>
    <property type="evidence" value="ECO:0007669"/>
    <property type="project" value="UniProtKB-KW"/>
</dbReference>
<evidence type="ECO:0000256" key="3">
    <source>
        <dbReference type="ARBA" id="ARBA00007572"/>
    </source>
</evidence>
<dbReference type="GO" id="GO:0008270">
    <property type="term" value="F:zinc ion binding"/>
    <property type="evidence" value="ECO:0007669"/>
    <property type="project" value="UniProtKB-KW"/>
</dbReference>
<organism evidence="24 25">
    <name type="scientific">Operophtera brumata</name>
    <name type="common">Winter moth</name>
    <name type="synonym">Phalaena brumata</name>
    <dbReference type="NCBI Taxonomy" id="104452"/>
    <lineage>
        <taxon>Eukaryota</taxon>
        <taxon>Metazoa</taxon>
        <taxon>Ecdysozoa</taxon>
        <taxon>Arthropoda</taxon>
        <taxon>Hexapoda</taxon>
        <taxon>Insecta</taxon>
        <taxon>Pterygota</taxon>
        <taxon>Neoptera</taxon>
        <taxon>Endopterygota</taxon>
        <taxon>Lepidoptera</taxon>
        <taxon>Glossata</taxon>
        <taxon>Ditrysia</taxon>
        <taxon>Geometroidea</taxon>
        <taxon>Geometridae</taxon>
        <taxon>Larentiinae</taxon>
        <taxon>Operophtera</taxon>
    </lineage>
</organism>
<keyword evidence="13 18" id="KW-0233">DNA recombination</keyword>
<dbReference type="SUPFAM" id="SSF117018">
    <property type="entry name" value="ATP-dependent DNA ligase DNA-binding domain"/>
    <property type="match status" value="1"/>
</dbReference>
<keyword evidence="14 18" id="KW-0234">DNA repair</keyword>
<dbReference type="GO" id="GO:0005524">
    <property type="term" value="F:ATP binding"/>
    <property type="evidence" value="ECO:0007669"/>
    <property type="project" value="UniProtKB-KW"/>
</dbReference>
<comment type="similarity">
    <text evidence="3 19">Belongs to the ATP-dependent DNA ligase family.</text>
</comment>
<dbReference type="InterPro" id="IPR012309">
    <property type="entry name" value="DNA_ligase_ATP-dep_C"/>
</dbReference>
<keyword evidence="10" id="KW-0863">Zinc-finger</keyword>
<dbReference type="InterPro" id="IPR036599">
    <property type="entry name" value="DNA_ligase_N_sf"/>
</dbReference>
<comment type="subcellular location">
    <subcellularLocation>
        <location evidence="2">Nucleus</location>
    </subcellularLocation>
</comment>
<gene>
    <name evidence="24" type="ORF">OBRU01_00102</name>
</gene>
<evidence type="ECO:0000259" key="23">
    <source>
        <dbReference type="PROSITE" id="PS50172"/>
    </source>
</evidence>
<dbReference type="PROSITE" id="PS50172">
    <property type="entry name" value="BRCT"/>
    <property type="match status" value="1"/>
</dbReference>
<evidence type="ECO:0000256" key="8">
    <source>
        <dbReference type="ARBA" id="ARBA00022741"/>
    </source>
</evidence>
<dbReference type="Gene3D" id="3.30.470.30">
    <property type="entry name" value="DNA ligase/mRNA capping enzyme"/>
    <property type="match status" value="1"/>
</dbReference>
<keyword evidence="6" id="KW-0235">DNA replication</keyword>
<dbReference type="SMART" id="SM01336">
    <property type="entry name" value="zf-PARP"/>
    <property type="match status" value="1"/>
</dbReference>
<evidence type="ECO:0000256" key="2">
    <source>
        <dbReference type="ARBA" id="ARBA00004123"/>
    </source>
</evidence>
<evidence type="ECO:0000259" key="22">
    <source>
        <dbReference type="PROSITE" id="PS50160"/>
    </source>
</evidence>
<feature type="compositionally biased region" description="Basic and acidic residues" evidence="20">
    <location>
        <begin position="760"/>
        <end position="791"/>
    </location>
</feature>
<reference evidence="24 25" key="1">
    <citation type="journal article" date="2015" name="Genome Biol. Evol.">
        <title>The genome of winter moth (Operophtera brumata) provides a genomic perspective on sexual dimorphism and phenology.</title>
        <authorList>
            <person name="Derks M.F."/>
            <person name="Smit S."/>
            <person name="Salis L."/>
            <person name="Schijlen E."/>
            <person name="Bossers A."/>
            <person name="Mateman C."/>
            <person name="Pijl A.S."/>
            <person name="de Ridder D."/>
            <person name="Groenen M.A."/>
            <person name="Visser M.E."/>
            <person name="Megens H.J."/>
        </authorList>
    </citation>
    <scope>NUCLEOTIDE SEQUENCE [LARGE SCALE GENOMIC DNA]</scope>
    <source>
        <strain evidence="24">WM2013NL</strain>
        <tissue evidence="24">Head and thorax</tissue>
    </source>
</reference>
<evidence type="ECO:0000256" key="5">
    <source>
        <dbReference type="ARBA" id="ARBA00022618"/>
    </source>
</evidence>
<dbReference type="InterPro" id="IPR031916">
    <property type="entry name" value="LIG3_BRCT"/>
</dbReference>
<dbReference type="PROSITE" id="PS50160">
    <property type="entry name" value="DNA_LIGASE_A3"/>
    <property type="match status" value="1"/>
</dbReference>
<evidence type="ECO:0000256" key="14">
    <source>
        <dbReference type="ARBA" id="ARBA00023204"/>
    </source>
</evidence>
<dbReference type="InterPro" id="IPR000977">
    <property type="entry name" value="DNA_ligase_ATP-dep"/>
</dbReference>
<dbReference type="Gene3D" id="3.30.1740.10">
    <property type="entry name" value="Zinc finger, PARP-type"/>
    <property type="match status" value="1"/>
</dbReference>
<dbReference type="PANTHER" id="PTHR45674">
    <property type="entry name" value="DNA LIGASE 1/3 FAMILY MEMBER"/>
    <property type="match status" value="1"/>
</dbReference>
<sequence>MSDISFRPFFVDRAKGGRANCKGCKGNCPSGELRIAKLVASPYGENQTMKSWHHVDCFMNALLKQRPATKRVDSVDDIGSWETLSKEDQEFLLKKLNETEKLYEVKNSGKYKAKVLKNESKPKVAATSPASKESKSDSKIEATNDNKFSTFFKLCKKISKVDAYTEKTATVNNFFRKGTDDTFKGDLALWCKLLLPQVTKRVYNLKSKQLVKLFSRIFNTDQDDMLTHLEQGDVADTIQHFFLKAKTVVPATESTLTIHNIEDFLEDLSKLTKEEEQIYHFKKIVKKCTDDDLKMLIRLIKGDLRINAGPKHILEGVHPDAYTAFQTSRDLNMVLNRVLPGSSGVKHKDMNQKSVEAKISLMTPVLPMLAEACKSVEMAMKKCPNGMFSEIKYDGERVQVHKKGSEFKYFSRALKPVMPHKVSHFKDFLPQAFPKGVDMILDAEVLMVDVNTGKPLPFGTLGIHKKSEFKGAQVCLYVFDCLYYNGKVLIDVPIRKRRKILHENMVEVTNHVMFSEQELIAKPSDLAKMIAKPGKRHWLKVKKDYLFDGAMADTADLVVLGAWFGTGKKGGMMSVFLMGCLDKRRNKWVTVTKVHTGHDDTTLERLQKELNPLMVKISQDYNKVPPWLDCTELTKANLHTAYGFPRVTKIRTDKDWETATNLEELVHLYKTSKEKTDVSLLTKLAATAESDEPNQIKGSPRKTKKNVASDKKETRSPKANTLDNFISIKDSKKKLGLNCYSSDSKNNDKRNLDASDDTDGPIKNEYKKQKYKEEEQSSEEKDINETDISKKESRKRKHESKTDESRVSSGNDPDKTVLYESNSPKKERSSKKRKKNYTDSKNDSDEIQLLPLNPLPDVFKNKRLGFYPDFISFSEEERSHLERHWVAYGGYVIKSIRSPNVDYLVHKNDVIEFKHMQNLKNKLHPNVRHVNKNWILNCINDVVLYDTAKYPVFVQP</sequence>
<comment type="caution">
    <text evidence="24">The sequence shown here is derived from an EMBL/GenBank/DDBJ whole genome shotgun (WGS) entry which is preliminary data.</text>
</comment>
<dbReference type="SUPFAM" id="SSF57716">
    <property type="entry name" value="Glucocorticoid receptor-like (DNA-binding domain)"/>
    <property type="match status" value="1"/>
</dbReference>
<comment type="cofactor">
    <cofactor evidence="1">
        <name>Mg(2+)</name>
        <dbReference type="ChEBI" id="CHEBI:18420"/>
    </cofactor>
</comment>
<dbReference type="SUPFAM" id="SSF50249">
    <property type="entry name" value="Nucleic acid-binding proteins"/>
    <property type="match status" value="1"/>
</dbReference>
<dbReference type="InterPro" id="IPR012308">
    <property type="entry name" value="DNA_ligase_ATP-dep_N"/>
</dbReference>
<dbReference type="InterPro" id="IPR001357">
    <property type="entry name" value="BRCT_dom"/>
</dbReference>
<dbReference type="Pfam" id="PF16759">
    <property type="entry name" value="LIG3_BRCT"/>
    <property type="match status" value="1"/>
</dbReference>
<dbReference type="PROSITE" id="PS00697">
    <property type="entry name" value="DNA_LIGASE_A1"/>
    <property type="match status" value="1"/>
</dbReference>
<evidence type="ECO:0000256" key="7">
    <source>
        <dbReference type="ARBA" id="ARBA00022723"/>
    </source>
</evidence>
<dbReference type="Gene3D" id="3.30.1490.70">
    <property type="match status" value="1"/>
</dbReference>
<evidence type="ECO:0000256" key="1">
    <source>
        <dbReference type="ARBA" id="ARBA00001946"/>
    </source>
</evidence>
<dbReference type="GO" id="GO:0006302">
    <property type="term" value="P:double-strand break repair"/>
    <property type="evidence" value="ECO:0007669"/>
    <property type="project" value="TreeGrafter"/>
</dbReference>
<dbReference type="Gene3D" id="3.40.50.10190">
    <property type="entry name" value="BRCT domain"/>
    <property type="match status" value="1"/>
</dbReference>
<dbReference type="InterPro" id="IPR036420">
    <property type="entry name" value="BRCT_dom_sf"/>
</dbReference>
<dbReference type="SUPFAM" id="SSF56091">
    <property type="entry name" value="DNA ligase/mRNA capping enzyme, catalytic domain"/>
    <property type="match status" value="1"/>
</dbReference>
<dbReference type="GO" id="GO:0006310">
    <property type="term" value="P:DNA recombination"/>
    <property type="evidence" value="ECO:0007669"/>
    <property type="project" value="UniProtKB-KW"/>
</dbReference>
<dbReference type="InterPro" id="IPR012340">
    <property type="entry name" value="NA-bd_OB-fold"/>
</dbReference>
<keyword evidence="25" id="KW-1185">Reference proteome</keyword>
<keyword evidence="9 18" id="KW-0227">DNA damage</keyword>
<dbReference type="STRING" id="104452.A0A0L7LWK8"/>
<feature type="domain" description="ATP-dependent DNA ligase family profile" evidence="22">
    <location>
        <begin position="467"/>
        <end position="582"/>
    </location>
</feature>
<evidence type="ECO:0000256" key="15">
    <source>
        <dbReference type="ARBA" id="ARBA00023242"/>
    </source>
</evidence>
<protein>
    <recommendedName>
        <fullName evidence="18">DNA ligase</fullName>
        <ecNumber evidence="18">6.5.1.1</ecNumber>
    </recommendedName>
</protein>
<feature type="compositionally biased region" description="Basic and acidic residues" evidence="20">
    <location>
        <begin position="800"/>
        <end position="827"/>
    </location>
</feature>
<dbReference type="NCBIfam" id="TIGR00574">
    <property type="entry name" value="dnl1"/>
    <property type="match status" value="1"/>
</dbReference>
<dbReference type="EC" id="6.5.1.1" evidence="18"/>
<dbReference type="GO" id="GO:0003910">
    <property type="term" value="F:DNA ligase (ATP) activity"/>
    <property type="evidence" value="ECO:0007669"/>
    <property type="project" value="UniProtKB-EC"/>
</dbReference>
<dbReference type="InterPro" id="IPR001510">
    <property type="entry name" value="Znf_PARP"/>
</dbReference>
<dbReference type="Pfam" id="PF01068">
    <property type="entry name" value="DNA_ligase_A_M"/>
    <property type="match status" value="1"/>
</dbReference>